<evidence type="ECO:0000259" key="4">
    <source>
        <dbReference type="Pfam" id="PF06280"/>
    </source>
</evidence>
<dbReference type="Gene3D" id="3.40.50.200">
    <property type="entry name" value="Peptidase S8/S53 domain"/>
    <property type="match status" value="1"/>
</dbReference>
<dbReference type="GO" id="GO:0004252">
    <property type="term" value="F:serine-type endopeptidase activity"/>
    <property type="evidence" value="ECO:0007669"/>
    <property type="project" value="InterPro"/>
</dbReference>
<reference evidence="5" key="1">
    <citation type="journal article" date="2021" name="Nat. Commun.">
        <title>Genetic determinants of endophytism in the Arabidopsis root mycobiome.</title>
        <authorList>
            <person name="Mesny F."/>
            <person name="Miyauchi S."/>
            <person name="Thiergart T."/>
            <person name="Pickel B."/>
            <person name="Atanasova L."/>
            <person name="Karlsson M."/>
            <person name="Huettel B."/>
            <person name="Barry K.W."/>
            <person name="Haridas S."/>
            <person name="Chen C."/>
            <person name="Bauer D."/>
            <person name="Andreopoulos W."/>
            <person name="Pangilinan J."/>
            <person name="LaButti K."/>
            <person name="Riley R."/>
            <person name="Lipzen A."/>
            <person name="Clum A."/>
            <person name="Drula E."/>
            <person name="Henrissat B."/>
            <person name="Kohler A."/>
            <person name="Grigoriev I.V."/>
            <person name="Martin F.M."/>
            <person name="Hacquard S."/>
        </authorList>
    </citation>
    <scope>NUCLEOTIDE SEQUENCE</scope>
    <source>
        <strain evidence="5">MPI-CAGE-CH-0235</strain>
    </source>
</reference>
<dbReference type="Proteomes" id="UP000813444">
    <property type="component" value="Unassembled WGS sequence"/>
</dbReference>
<dbReference type="SUPFAM" id="SSF52743">
    <property type="entry name" value="Subtilisin-like"/>
    <property type="match status" value="1"/>
</dbReference>
<dbReference type="Gene3D" id="2.60.40.1710">
    <property type="entry name" value="Subtilisin-like superfamily"/>
    <property type="match status" value="1"/>
</dbReference>
<keyword evidence="2" id="KW-0732">Signal</keyword>
<evidence type="ECO:0000313" key="6">
    <source>
        <dbReference type="Proteomes" id="UP000813444"/>
    </source>
</evidence>
<accession>A0A8K0SHL4</accession>
<keyword evidence="6" id="KW-1185">Reference proteome</keyword>
<evidence type="ECO:0000256" key="1">
    <source>
        <dbReference type="ARBA" id="ARBA00011073"/>
    </source>
</evidence>
<dbReference type="GO" id="GO:0016020">
    <property type="term" value="C:membrane"/>
    <property type="evidence" value="ECO:0007669"/>
    <property type="project" value="InterPro"/>
</dbReference>
<organism evidence="5 6">
    <name type="scientific">Stachybotrys elegans</name>
    <dbReference type="NCBI Taxonomy" id="80388"/>
    <lineage>
        <taxon>Eukaryota</taxon>
        <taxon>Fungi</taxon>
        <taxon>Dikarya</taxon>
        <taxon>Ascomycota</taxon>
        <taxon>Pezizomycotina</taxon>
        <taxon>Sordariomycetes</taxon>
        <taxon>Hypocreomycetidae</taxon>
        <taxon>Hypocreales</taxon>
        <taxon>Stachybotryaceae</taxon>
        <taxon>Stachybotrys</taxon>
    </lineage>
</organism>
<gene>
    <name evidence="5" type="ORF">B0I35DRAFT_482981</name>
</gene>
<dbReference type="InterPro" id="IPR000209">
    <property type="entry name" value="Peptidase_S8/S53_dom"/>
</dbReference>
<dbReference type="InterPro" id="IPR036852">
    <property type="entry name" value="Peptidase_S8/S53_dom_sf"/>
</dbReference>
<dbReference type="Pfam" id="PF00082">
    <property type="entry name" value="Peptidase_S8"/>
    <property type="match status" value="1"/>
</dbReference>
<feature type="domain" description="C5a peptidase/Subtilisin-like protease SBT2-like Fn3-like" evidence="4">
    <location>
        <begin position="280"/>
        <end position="391"/>
    </location>
</feature>
<name>A0A8K0SHL4_9HYPO</name>
<evidence type="ECO:0000313" key="5">
    <source>
        <dbReference type="EMBL" id="KAH7308409.1"/>
    </source>
</evidence>
<dbReference type="Pfam" id="PF06280">
    <property type="entry name" value="fn3_5"/>
    <property type="match status" value="1"/>
</dbReference>
<dbReference type="EMBL" id="JAGPNK010000015">
    <property type="protein sequence ID" value="KAH7308409.1"/>
    <property type="molecule type" value="Genomic_DNA"/>
</dbReference>
<proteinExistence type="inferred from homology"/>
<dbReference type="AlphaFoldDB" id="A0A8K0SHL4"/>
<comment type="caution">
    <text evidence="5">The sequence shown here is derived from an EMBL/GenBank/DDBJ whole genome shotgun (WGS) entry which is preliminary data.</text>
</comment>
<sequence>MFDAATPAGGKGVTSVASFDSPITIGDHLVGYYTVHGGELIEFPWEYSYPWPQRPWDLEVWPVSLYTNTTDQACSPLPDDTPNLEDYFVLFGEYDAGSDITFYVGRGNTFTASSIFRETAEIFLEILRAGHTLRITIDNLNNSPIKTFRFENHLNPGAVSTFSSWGPNFDLDLKPQFGAPGRYIDSLWFVDEGSYTYLSGTGSAVAFAAAAYALIAEARGVKPEPKLFESLFASTAKAQLYSWNAPYQNFLAPVSQQGAGLIQVYDAAFTKAYLEPSGLSFNDTANFAGPLTFTIVNMGDEATFDISYVSSQTFYSLDDDETYSPVTPGERSTETAELSFSETKVTVAAGSTATVEVTASPPEGLNAKRYPYWSGFITVNGTDGSALSIPYQGIVGSLYEANVLPYMLTYSSDDAYYTPIYDNQTFYVPEQGVEFDWQDYSVTAPVLELDLPWGAREVFIEVVPATTCTKLPTPGGYVNFNNDFVPRGYSWQNEAVWAGRLASGEYAPAGRYILVARVQRLFSEGTKDEDWVSIATPPFFIEYPY</sequence>
<dbReference type="InterPro" id="IPR010435">
    <property type="entry name" value="C5a/SBT2-like_Fn3"/>
</dbReference>
<feature type="domain" description="Peptidase S8/S53" evidence="3">
    <location>
        <begin position="89"/>
        <end position="221"/>
    </location>
</feature>
<protein>
    <submittedName>
        <fullName evidence="5">Uncharacterized protein</fullName>
    </submittedName>
</protein>
<comment type="similarity">
    <text evidence="1">Belongs to the peptidase S8 family.</text>
</comment>
<evidence type="ECO:0000259" key="3">
    <source>
        <dbReference type="Pfam" id="PF00082"/>
    </source>
</evidence>
<dbReference type="GO" id="GO:0006508">
    <property type="term" value="P:proteolysis"/>
    <property type="evidence" value="ECO:0007669"/>
    <property type="project" value="InterPro"/>
</dbReference>
<evidence type="ECO:0000256" key="2">
    <source>
        <dbReference type="ARBA" id="ARBA00022729"/>
    </source>
</evidence>
<dbReference type="OrthoDB" id="10256524at2759"/>